<gene>
    <name evidence="2" type="ORF">N7541_006892</name>
</gene>
<proteinExistence type="predicted"/>
<accession>A0A9W9RBD3</accession>
<dbReference type="SMART" id="SM00535">
    <property type="entry name" value="RIBOc"/>
    <property type="match status" value="1"/>
</dbReference>
<dbReference type="InterPro" id="IPR036389">
    <property type="entry name" value="RNase_III_sf"/>
</dbReference>
<reference evidence="2" key="2">
    <citation type="journal article" date="2023" name="IMA Fungus">
        <title>Comparative genomic study of the Penicillium genus elucidates a diverse pangenome and 15 lateral gene transfer events.</title>
        <authorList>
            <person name="Petersen C."/>
            <person name="Sorensen T."/>
            <person name="Nielsen M.R."/>
            <person name="Sondergaard T.E."/>
            <person name="Sorensen J.L."/>
            <person name="Fitzpatrick D.A."/>
            <person name="Frisvad J.C."/>
            <person name="Nielsen K.L."/>
        </authorList>
    </citation>
    <scope>NUCLEOTIDE SEQUENCE</scope>
    <source>
        <strain evidence="2">IBT 35675</strain>
    </source>
</reference>
<evidence type="ECO:0000259" key="1">
    <source>
        <dbReference type="PROSITE" id="PS50142"/>
    </source>
</evidence>
<organism evidence="2 3">
    <name type="scientific">Penicillium brevicompactum</name>
    <dbReference type="NCBI Taxonomy" id="5074"/>
    <lineage>
        <taxon>Eukaryota</taxon>
        <taxon>Fungi</taxon>
        <taxon>Dikarya</taxon>
        <taxon>Ascomycota</taxon>
        <taxon>Pezizomycotina</taxon>
        <taxon>Eurotiomycetes</taxon>
        <taxon>Eurotiomycetidae</taxon>
        <taxon>Eurotiales</taxon>
        <taxon>Aspergillaceae</taxon>
        <taxon>Penicillium</taxon>
    </lineage>
</organism>
<dbReference type="SUPFAM" id="SSF69065">
    <property type="entry name" value="RNase III domain-like"/>
    <property type="match status" value="1"/>
</dbReference>
<reference evidence="2" key="1">
    <citation type="submission" date="2022-12" db="EMBL/GenBank/DDBJ databases">
        <authorList>
            <person name="Petersen C."/>
        </authorList>
    </citation>
    <scope>NUCLEOTIDE SEQUENCE</scope>
    <source>
        <strain evidence="2">IBT 35675</strain>
    </source>
</reference>
<dbReference type="Gene3D" id="1.10.1520.10">
    <property type="entry name" value="Ribonuclease III domain"/>
    <property type="match status" value="1"/>
</dbReference>
<keyword evidence="3" id="KW-1185">Reference proteome</keyword>
<feature type="domain" description="RNase III" evidence="1">
    <location>
        <begin position="35"/>
        <end position="154"/>
    </location>
</feature>
<dbReference type="EMBL" id="JAPZBR010000005">
    <property type="protein sequence ID" value="KAJ5354328.1"/>
    <property type="molecule type" value="Genomic_DNA"/>
</dbReference>
<dbReference type="GO" id="GO:0004525">
    <property type="term" value="F:ribonuclease III activity"/>
    <property type="evidence" value="ECO:0007669"/>
    <property type="project" value="InterPro"/>
</dbReference>
<dbReference type="PROSITE" id="PS50142">
    <property type="entry name" value="RNASE_3_2"/>
    <property type="match status" value="1"/>
</dbReference>
<dbReference type="CDD" id="cd00593">
    <property type="entry name" value="RIBOc"/>
    <property type="match status" value="1"/>
</dbReference>
<sequence>MHWDPDKAAFQRISAFIDTMVKFFPLPNNEQIEDFENIILRQSHHFQNCDLVREALQLAGPLNPNGNRVLAQVGDAIIRLILVDQGRNKNKTPGQIQELITRLASNNNLNDRANALGLDPYLVKNSSQQGLPAGRVVMATSIEAILGAVYYDSNRNWIVCEKVMAIFGLSWPE</sequence>
<name>A0A9W9RBD3_PENBR</name>
<dbReference type="Pfam" id="PF00636">
    <property type="entry name" value="Ribonuclease_3"/>
    <property type="match status" value="1"/>
</dbReference>
<evidence type="ECO:0000313" key="2">
    <source>
        <dbReference type="EMBL" id="KAJ5354328.1"/>
    </source>
</evidence>
<dbReference type="AlphaFoldDB" id="A0A9W9RBD3"/>
<dbReference type="GO" id="GO:0006396">
    <property type="term" value="P:RNA processing"/>
    <property type="evidence" value="ECO:0007669"/>
    <property type="project" value="InterPro"/>
</dbReference>
<comment type="caution">
    <text evidence="2">The sequence shown here is derived from an EMBL/GenBank/DDBJ whole genome shotgun (WGS) entry which is preliminary data.</text>
</comment>
<dbReference type="InterPro" id="IPR000999">
    <property type="entry name" value="RNase_III_dom"/>
</dbReference>
<evidence type="ECO:0000313" key="3">
    <source>
        <dbReference type="Proteomes" id="UP001148299"/>
    </source>
</evidence>
<dbReference type="Proteomes" id="UP001148299">
    <property type="component" value="Unassembled WGS sequence"/>
</dbReference>
<protein>
    <recommendedName>
        <fullName evidence="1">RNase III domain-containing protein</fullName>
    </recommendedName>
</protein>